<dbReference type="EMBL" id="MT898368">
    <property type="protein sequence ID" value="QOS28199.1"/>
    <property type="molecule type" value="Genomic_DNA"/>
</dbReference>
<name>A0A7M1W5E1_VIBPH</name>
<organism evidence="2">
    <name type="scientific">Vibrio parahaemolyticus</name>
    <dbReference type="NCBI Taxonomy" id="670"/>
    <lineage>
        <taxon>Bacteria</taxon>
        <taxon>Pseudomonadati</taxon>
        <taxon>Pseudomonadota</taxon>
        <taxon>Gammaproteobacteria</taxon>
        <taxon>Vibrionales</taxon>
        <taxon>Vibrionaceae</taxon>
        <taxon>Vibrio</taxon>
    </lineage>
</organism>
<gene>
    <name evidence="2" type="ORF">VP198_00007</name>
    <name evidence="3" type="ORF">VP317_00007</name>
    <name evidence="1" type="ORF">VP319_00007</name>
</gene>
<sequence length="75" mass="8728">MHGLAQNGNRVRPSQSSVYMVSKFSQIRKALTISDSKADTTRIAWNKNRERLRELRVDLSLSNRMCIFIKYKNPT</sequence>
<evidence type="ECO:0000313" key="2">
    <source>
        <dbReference type="EMBL" id="QOS22200.1"/>
    </source>
</evidence>
<evidence type="ECO:0000313" key="3">
    <source>
        <dbReference type="EMBL" id="QOS28199.1"/>
    </source>
</evidence>
<accession>A0A7M1W5E1</accession>
<proteinExistence type="predicted"/>
<dbReference type="AlphaFoldDB" id="A0A7M1W5E1"/>
<dbReference type="EMBL" id="MT898208">
    <property type="protein sequence ID" value="QOS22200.1"/>
    <property type="molecule type" value="Genomic_DNA"/>
</dbReference>
<evidence type="ECO:0000313" key="1">
    <source>
        <dbReference type="EMBL" id="QOS20149.1"/>
    </source>
</evidence>
<dbReference type="EMBL" id="MT898152">
    <property type="protein sequence ID" value="QOS20149.1"/>
    <property type="molecule type" value="Genomic_DNA"/>
</dbReference>
<reference evidence="2" key="1">
    <citation type="submission" date="2020-08" db="EMBL/GenBank/DDBJ databases">
        <title>Genetic structure, function and evolution of capsule biosynthesis loci in Vibrio parahaemolyticus.</title>
        <authorList>
            <person name="Li L."/>
            <person name="Bian S."/>
        </authorList>
    </citation>
    <scope>NUCLEOTIDE SEQUENCE</scope>
    <source>
        <strain evidence="2">VP198</strain>
        <strain evidence="3">VP317</strain>
        <strain evidence="1">VP319</strain>
    </source>
</reference>
<protein>
    <submittedName>
        <fullName evidence="2">Uncharacterized protein</fullName>
    </submittedName>
</protein>